<evidence type="ECO:0000256" key="3">
    <source>
        <dbReference type="ARBA" id="ARBA00022475"/>
    </source>
</evidence>
<sequence length="399" mass="40866">MRRANFFVAATALGVALWSSGAPSVLYPLYVDAWGLSPATITAVFATYPLALIAALLAFGNLSDAIGRRVVMMWGIALIAGSATLFALAPNVGLLFACRVLQGAGSGLAIGAAGAALVEHNPSTHARYASASAAVATSTGLTAALVAAGALVQYAPFPLVVSYVLLLVLSLGTLIALAMLGDDRPVSPPRWRPAHVRLVPELRLPFAAATLSVSLAYCVGAIFLSIGALMIRQFSPQSNVFTTGLILGSSSAAIGITALMSARLRTHIAVYTGAVLTLISLAVMAIVSVGGSLAVFLVWCVIGGAGYSCAFTGGLGLINDRAPIEHRGATMSLLYLVVYVLQAGTALGVGAVAASWGLTIAVFIAAAALTVMTGTVVALTWQTQRRSERVAHSHHAEPT</sequence>
<evidence type="ECO:0000256" key="5">
    <source>
        <dbReference type="ARBA" id="ARBA00022989"/>
    </source>
</evidence>
<evidence type="ECO:0000256" key="4">
    <source>
        <dbReference type="ARBA" id="ARBA00022692"/>
    </source>
</evidence>
<evidence type="ECO:0000256" key="2">
    <source>
        <dbReference type="ARBA" id="ARBA00022448"/>
    </source>
</evidence>
<evidence type="ECO:0000256" key="6">
    <source>
        <dbReference type="ARBA" id="ARBA00023136"/>
    </source>
</evidence>
<feature type="transmembrane region" description="Helical" evidence="7">
    <location>
        <begin position="360"/>
        <end position="381"/>
    </location>
</feature>
<name>A0A2S2BVB7_9NOCA</name>
<accession>A0A2S2BVB7</accession>
<organism evidence="9 10">
    <name type="scientific">Rhodococcus oxybenzonivorans</name>
    <dbReference type="NCBI Taxonomy" id="1990687"/>
    <lineage>
        <taxon>Bacteria</taxon>
        <taxon>Bacillati</taxon>
        <taxon>Actinomycetota</taxon>
        <taxon>Actinomycetes</taxon>
        <taxon>Mycobacteriales</taxon>
        <taxon>Nocardiaceae</taxon>
        <taxon>Rhodococcus</taxon>
    </lineage>
</organism>
<dbReference type="GO" id="GO:0005886">
    <property type="term" value="C:plasma membrane"/>
    <property type="evidence" value="ECO:0007669"/>
    <property type="project" value="UniProtKB-SubCell"/>
</dbReference>
<dbReference type="Gene3D" id="1.20.1250.20">
    <property type="entry name" value="MFS general substrate transporter like domains"/>
    <property type="match status" value="1"/>
</dbReference>
<evidence type="ECO:0000313" key="10">
    <source>
        <dbReference type="Proteomes" id="UP000245711"/>
    </source>
</evidence>
<dbReference type="KEGG" id="roz:CBI38_14130"/>
<feature type="domain" description="Major facilitator superfamily (MFS) profile" evidence="8">
    <location>
        <begin position="1"/>
        <end position="385"/>
    </location>
</feature>
<feature type="transmembrane region" description="Helical" evidence="7">
    <location>
        <begin position="37"/>
        <end position="59"/>
    </location>
</feature>
<feature type="transmembrane region" description="Helical" evidence="7">
    <location>
        <begin position="330"/>
        <end position="354"/>
    </location>
</feature>
<dbReference type="InterPro" id="IPR050171">
    <property type="entry name" value="MFS_Transporters"/>
</dbReference>
<dbReference type="PANTHER" id="PTHR23517">
    <property type="entry name" value="RESISTANCE PROTEIN MDTM, PUTATIVE-RELATED-RELATED"/>
    <property type="match status" value="1"/>
</dbReference>
<evidence type="ECO:0000313" key="9">
    <source>
        <dbReference type="EMBL" id="AWK72533.1"/>
    </source>
</evidence>
<feature type="transmembrane region" description="Helical" evidence="7">
    <location>
        <begin position="202"/>
        <end position="228"/>
    </location>
</feature>
<dbReference type="RefSeq" id="WP_109329720.1">
    <property type="nucleotide sequence ID" value="NZ_CP021354.1"/>
</dbReference>
<feature type="transmembrane region" description="Helical" evidence="7">
    <location>
        <begin position="240"/>
        <end position="261"/>
    </location>
</feature>
<feature type="transmembrane region" description="Helical" evidence="7">
    <location>
        <begin position="71"/>
        <end position="88"/>
    </location>
</feature>
<evidence type="ECO:0000256" key="1">
    <source>
        <dbReference type="ARBA" id="ARBA00004651"/>
    </source>
</evidence>
<dbReference type="AlphaFoldDB" id="A0A2S2BVB7"/>
<keyword evidence="10" id="KW-1185">Reference proteome</keyword>
<dbReference type="GO" id="GO:0022857">
    <property type="term" value="F:transmembrane transporter activity"/>
    <property type="evidence" value="ECO:0007669"/>
    <property type="project" value="InterPro"/>
</dbReference>
<keyword evidence="2" id="KW-0813">Transport</keyword>
<feature type="transmembrane region" description="Helical" evidence="7">
    <location>
        <begin position="268"/>
        <end position="287"/>
    </location>
</feature>
<dbReference type="InterPro" id="IPR011701">
    <property type="entry name" value="MFS"/>
</dbReference>
<dbReference type="Pfam" id="PF07690">
    <property type="entry name" value="MFS_1"/>
    <property type="match status" value="1"/>
</dbReference>
<keyword evidence="5 7" id="KW-1133">Transmembrane helix</keyword>
<evidence type="ECO:0000256" key="7">
    <source>
        <dbReference type="SAM" id="Phobius"/>
    </source>
</evidence>
<reference evidence="9 10" key="1">
    <citation type="submission" date="2017-05" db="EMBL/GenBank/DDBJ databases">
        <title>Isolation of Rhodococcus sp. S2-17 biodegrading of BP-3.</title>
        <authorList>
            <person name="Lee Y."/>
            <person name="Kim K.H."/>
            <person name="Chun B.H."/>
            <person name="Jung H.S."/>
            <person name="Jeon C.O."/>
        </authorList>
    </citation>
    <scope>NUCLEOTIDE SEQUENCE [LARGE SCALE GENOMIC DNA]</scope>
    <source>
        <strain evidence="9 10">S2-17</strain>
    </source>
</reference>
<dbReference type="EMBL" id="CP021354">
    <property type="protein sequence ID" value="AWK72533.1"/>
    <property type="molecule type" value="Genomic_DNA"/>
</dbReference>
<keyword evidence="3" id="KW-1003">Cell membrane</keyword>
<feature type="transmembrane region" description="Helical" evidence="7">
    <location>
        <begin position="130"/>
        <end position="154"/>
    </location>
</feature>
<proteinExistence type="predicted"/>
<evidence type="ECO:0000259" key="8">
    <source>
        <dbReference type="PROSITE" id="PS50850"/>
    </source>
</evidence>
<feature type="transmembrane region" description="Helical" evidence="7">
    <location>
        <begin position="160"/>
        <end position="181"/>
    </location>
</feature>
<dbReference type="OrthoDB" id="3177957at2"/>
<keyword evidence="6 7" id="KW-0472">Membrane</keyword>
<dbReference type="PROSITE" id="PS50850">
    <property type="entry name" value="MFS"/>
    <property type="match status" value="1"/>
</dbReference>
<dbReference type="Proteomes" id="UP000245711">
    <property type="component" value="Chromosome"/>
</dbReference>
<feature type="transmembrane region" description="Helical" evidence="7">
    <location>
        <begin position="94"/>
        <end position="118"/>
    </location>
</feature>
<comment type="subcellular location">
    <subcellularLocation>
        <location evidence="1">Cell membrane</location>
        <topology evidence="1">Multi-pass membrane protein</topology>
    </subcellularLocation>
</comment>
<keyword evidence="4 7" id="KW-0812">Transmembrane</keyword>
<dbReference type="SUPFAM" id="SSF103473">
    <property type="entry name" value="MFS general substrate transporter"/>
    <property type="match status" value="1"/>
</dbReference>
<gene>
    <name evidence="9" type="ORF">CBI38_14130</name>
</gene>
<dbReference type="InterPro" id="IPR020846">
    <property type="entry name" value="MFS_dom"/>
</dbReference>
<feature type="transmembrane region" description="Helical" evidence="7">
    <location>
        <begin position="293"/>
        <end position="318"/>
    </location>
</feature>
<dbReference type="InterPro" id="IPR036259">
    <property type="entry name" value="MFS_trans_sf"/>
</dbReference>
<protein>
    <submittedName>
        <fullName evidence="9">MFS transporter</fullName>
    </submittedName>
</protein>